<keyword evidence="2" id="KW-1185">Reference proteome</keyword>
<gene>
    <name evidence="1" type="ordered locus">Turpa_3369</name>
</gene>
<protein>
    <submittedName>
        <fullName evidence="1">Uncharacterized protein</fullName>
    </submittedName>
</protein>
<evidence type="ECO:0000313" key="1">
    <source>
        <dbReference type="EMBL" id="AFM14007.1"/>
    </source>
</evidence>
<dbReference type="OrthoDB" id="1450804at2"/>
<dbReference type="HOGENOM" id="CLU_1824004_0_0_12"/>
<reference evidence="1 2" key="1">
    <citation type="submission" date="2012-06" db="EMBL/GenBank/DDBJ databases">
        <title>The complete chromosome of genome of Turneriella parva DSM 21527.</title>
        <authorList>
            <consortium name="US DOE Joint Genome Institute (JGI-PGF)"/>
            <person name="Lucas S."/>
            <person name="Han J."/>
            <person name="Lapidus A."/>
            <person name="Bruce D."/>
            <person name="Goodwin L."/>
            <person name="Pitluck S."/>
            <person name="Peters L."/>
            <person name="Kyrpides N."/>
            <person name="Mavromatis K."/>
            <person name="Ivanova N."/>
            <person name="Mikhailova N."/>
            <person name="Chertkov O."/>
            <person name="Detter J.C."/>
            <person name="Tapia R."/>
            <person name="Han C."/>
            <person name="Land M."/>
            <person name="Hauser L."/>
            <person name="Markowitz V."/>
            <person name="Cheng J.-F."/>
            <person name="Hugenholtz P."/>
            <person name="Woyke T."/>
            <person name="Wu D."/>
            <person name="Gronow S."/>
            <person name="Wellnitz S."/>
            <person name="Brambilla E."/>
            <person name="Klenk H.-P."/>
            <person name="Eisen J.A."/>
        </authorList>
    </citation>
    <scope>NUCLEOTIDE SEQUENCE [LARGE SCALE GENOMIC DNA]</scope>
    <source>
        <strain evidence="2">ATCC BAA-1111 / DSM 21527 / NCTC 11395 / H</strain>
    </source>
</reference>
<organism evidence="1 2">
    <name type="scientific">Turneriella parva (strain ATCC BAA-1111 / DSM 21527 / NCTC 11395 / H)</name>
    <name type="common">Leptospira parva</name>
    <dbReference type="NCBI Taxonomy" id="869212"/>
    <lineage>
        <taxon>Bacteria</taxon>
        <taxon>Pseudomonadati</taxon>
        <taxon>Spirochaetota</taxon>
        <taxon>Spirochaetia</taxon>
        <taxon>Leptospirales</taxon>
        <taxon>Leptospiraceae</taxon>
        <taxon>Turneriella</taxon>
    </lineage>
</organism>
<dbReference type="RefSeq" id="WP_014804503.1">
    <property type="nucleotide sequence ID" value="NC_018020.1"/>
</dbReference>
<sequence length="154" mass="17788">MKETDLLPKKAEKLLLSQIKNSNLEPSELSPETLLKQIVDFYLNTRFEEVDISADGDMLLIQWGTYDWGEGAFFEFDITRQFIESSKTDDDAISQLHATLFFAETPELSKEQGNQWFHDPESAASTFDFVKGLKFIDKLQKLKPLKVEIRSEYV</sequence>
<dbReference type="Proteomes" id="UP000006048">
    <property type="component" value="Chromosome"/>
</dbReference>
<proteinExistence type="predicted"/>
<dbReference type="AlphaFoldDB" id="I4B9Q0"/>
<evidence type="ECO:0000313" key="2">
    <source>
        <dbReference type="Proteomes" id="UP000006048"/>
    </source>
</evidence>
<dbReference type="KEGG" id="tpx:Turpa_3369"/>
<accession>I4B9Q0</accession>
<name>I4B9Q0_TURPD</name>
<dbReference type="EMBL" id="CP002959">
    <property type="protein sequence ID" value="AFM14007.1"/>
    <property type="molecule type" value="Genomic_DNA"/>
</dbReference>